<accession>A0A453MXW3</accession>
<dbReference type="Gramene" id="AET6Gv20141900.3">
    <property type="protein sequence ID" value="AET6Gv20141900.3"/>
    <property type="gene ID" value="AET6Gv20141900"/>
</dbReference>
<reference evidence="1" key="5">
    <citation type="journal article" date="2021" name="G3 (Bethesda)">
        <title>Aegilops tauschii genome assembly Aet v5.0 features greater sequence contiguity and improved annotation.</title>
        <authorList>
            <person name="Wang L."/>
            <person name="Zhu T."/>
            <person name="Rodriguez J.C."/>
            <person name="Deal K.R."/>
            <person name="Dubcovsky J."/>
            <person name="McGuire P.E."/>
            <person name="Lux T."/>
            <person name="Spannagl M."/>
            <person name="Mayer K.F.X."/>
            <person name="Baldrich P."/>
            <person name="Meyers B.C."/>
            <person name="Huo N."/>
            <person name="Gu Y.Q."/>
            <person name="Zhou H."/>
            <person name="Devos K.M."/>
            <person name="Bennetzen J.L."/>
            <person name="Unver T."/>
            <person name="Budak H."/>
            <person name="Gulick P.J."/>
            <person name="Galiba G."/>
            <person name="Kalapos B."/>
            <person name="Nelson D.R."/>
            <person name="Li P."/>
            <person name="You F.M."/>
            <person name="Luo M.C."/>
            <person name="Dvorak J."/>
        </authorList>
    </citation>
    <scope>NUCLEOTIDE SEQUENCE [LARGE SCALE GENOMIC DNA]</scope>
    <source>
        <strain evidence="1">cv. AL8/78</strain>
    </source>
</reference>
<dbReference type="AlphaFoldDB" id="A0A453MXW3"/>
<organism evidence="1 2">
    <name type="scientific">Aegilops tauschii subsp. strangulata</name>
    <name type="common">Goatgrass</name>
    <dbReference type="NCBI Taxonomy" id="200361"/>
    <lineage>
        <taxon>Eukaryota</taxon>
        <taxon>Viridiplantae</taxon>
        <taxon>Streptophyta</taxon>
        <taxon>Embryophyta</taxon>
        <taxon>Tracheophyta</taxon>
        <taxon>Spermatophyta</taxon>
        <taxon>Magnoliopsida</taxon>
        <taxon>Liliopsida</taxon>
        <taxon>Poales</taxon>
        <taxon>Poaceae</taxon>
        <taxon>BOP clade</taxon>
        <taxon>Pooideae</taxon>
        <taxon>Triticodae</taxon>
        <taxon>Triticeae</taxon>
        <taxon>Triticinae</taxon>
        <taxon>Aegilops</taxon>
    </lineage>
</organism>
<name>A0A453MXW3_AEGTS</name>
<protein>
    <submittedName>
        <fullName evidence="1">Uncharacterized protein</fullName>
    </submittedName>
</protein>
<proteinExistence type="predicted"/>
<reference evidence="2" key="2">
    <citation type="journal article" date="2017" name="Nat. Plants">
        <title>The Aegilops tauschii genome reveals multiple impacts of transposons.</title>
        <authorList>
            <person name="Zhao G."/>
            <person name="Zou C."/>
            <person name="Li K."/>
            <person name="Wang K."/>
            <person name="Li T."/>
            <person name="Gao L."/>
            <person name="Zhang X."/>
            <person name="Wang H."/>
            <person name="Yang Z."/>
            <person name="Liu X."/>
            <person name="Jiang W."/>
            <person name="Mao L."/>
            <person name="Kong X."/>
            <person name="Jiao Y."/>
            <person name="Jia J."/>
        </authorList>
    </citation>
    <scope>NUCLEOTIDE SEQUENCE [LARGE SCALE GENOMIC DNA]</scope>
    <source>
        <strain evidence="2">cv. AL8/78</strain>
    </source>
</reference>
<dbReference type="PANTHER" id="PTHR33116">
    <property type="entry name" value="REVERSE TRANSCRIPTASE ZINC-BINDING DOMAIN-CONTAINING PROTEIN-RELATED-RELATED"/>
    <property type="match status" value="1"/>
</dbReference>
<reference evidence="2" key="1">
    <citation type="journal article" date="2014" name="Science">
        <title>Ancient hybridizations among the ancestral genomes of bread wheat.</title>
        <authorList>
            <consortium name="International Wheat Genome Sequencing Consortium,"/>
            <person name="Marcussen T."/>
            <person name="Sandve S.R."/>
            <person name="Heier L."/>
            <person name="Spannagl M."/>
            <person name="Pfeifer M."/>
            <person name="Jakobsen K.S."/>
            <person name="Wulff B.B."/>
            <person name="Steuernagel B."/>
            <person name="Mayer K.F."/>
            <person name="Olsen O.A."/>
        </authorList>
    </citation>
    <scope>NUCLEOTIDE SEQUENCE [LARGE SCALE GENOMIC DNA]</scope>
    <source>
        <strain evidence="2">cv. AL8/78</strain>
    </source>
</reference>
<evidence type="ECO:0000313" key="1">
    <source>
        <dbReference type="EnsemblPlants" id="AET6Gv20141900.3"/>
    </source>
</evidence>
<reference evidence="1" key="4">
    <citation type="submission" date="2019-03" db="UniProtKB">
        <authorList>
            <consortium name="EnsemblPlants"/>
        </authorList>
    </citation>
    <scope>IDENTIFICATION</scope>
</reference>
<dbReference type="PANTHER" id="PTHR33116:SF78">
    <property type="entry name" value="OS12G0587133 PROTEIN"/>
    <property type="match status" value="1"/>
</dbReference>
<reference evidence="1" key="3">
    <citation type="journal article" date="2017" name="Nature">
        <title>Genome sequence of the progenitor of the wheat D genome Aegilops tauschii.</title>
        <authorList>
            <person name="Luo M.C."/>
            <person name="Gu Y.Q."/>
            <person name="Puiu D."/>
            <person name="Wang H."/>
            <person name="Twardziok S.O."/>
            <person name="Deal K.R."/>
            <person name="Huo N."/>
            <person name="Zhu T."/>
            <person name="Wang L."/>
            <person name="Wang Y."/>
            <person name="McGuire P.E."/>
            <person name="Liu S."/>
            <person name="Long H."/>
            <person name="Ramasamy R.K."/>
            <person name="Rodriguez J.C."/>
            <person name="Van S.L."/>
            <person name="Yuan L."/>
            <person name="Wang Z."/>
            <person name="Xia Z."/>
            <person name="Xiao L."/>
            <person name="Anderson O.D."/>
            <person name="Ouyang S."/>
            <person name="Liang Y."/>
            <person name="Zimin A.V."/>
            <person name="Pertea G."/>
            <person name="Qi P."/>
            <person name="Bennetzen J.L."/>
            <person name="Dai X."/>
            <person name="Dawson M.W."/>
            <person name="Muller H.G."/>
            <person name="Kugler K."/>
            <person name="Rivarola-Duarte L."/>
            <person name="Spannagl M."/>
            <person name="Mayer K.F.X."/>
            <person name="Lu F.H."/>
            <person name="Bevan M.W."/>
            <person name="Leroy P."/>
            <person name="Li P."/>
            <person name="You F.M."/>
            <person name="Sun Q."/>
            <person name="Liu Z."/>
            <person name="Lyons E."/>
            <person name="Wicker T."/>
            <person name="Salzberg S.L."/>
            <person name="Devos K.M."/>
            <person name="Dvorak J."/>
        </authorList>
    </citation>
    <scope>NUCLEOTIDE SEQUENCE [LARGE SCALE GENOMIC DNA]</scope>
    <source>
        <strain evidence="1">cv. AL8/78</strain>
    </source>
</reference>
<evidence type="ECO:0000313" key="2">
    <source>
        <dbReference type="Proteomes" id="UP000015105"/>
    </source>
</evidence>
<sequence>MAELPITYLGIPLMVRRPTAAQLQPLVNKVRGQLPSWKARLMNKAGRLATVKSILCAIPIHQLLSFAPPIKTIKQLEKIERGFLWAGREAANGGNCHVNWRRTCCPIELGCLGIPDLERTRLALRLRWLWLSRTDQTRAWSCLGLQFSADERALFFACIETVLGNGHTSLFWDDRWINGRSISEIAPQLHACIPKRKRKA</sequence>
<dbReference type="Proteomes" id="UP000015105">
    <property type="component" value="Chromosome 6D"/>
</dbReference>
<keyword evidence="2" id="KW-1185">Reference proteome</keyword>
<dbReference type="EnsemblPlants" id="AET6Gv20141900.3">
    <property type="protein sequence ID" value="AET6Gv20141900.3"/>
    <property type="gene ID" value="AET6Gv20141900"/>
</dbReference>